<feature type="active site" description="Proton acceptor" evidence="10 12">
    <location>
        <position position="37"/>
    </location>
</feature>
<dbReference type="GO" id="GO:0046872">
    <property type="term" value="F:metal ion binding"/>
    <property type="evidence" value="ECO:0007669"/>
    <property type="project" value="UniProtKB-UniRule"/>
</dbReference>
<evidence type="ECO:0000256" key="11">
    <source>
        <dbReference type="PIRNR" id="PIRNR001461"/>
    </source>
</evidence>
<dbReference type="EC" id="5.1.3.1" evidence="7 10"/>
<comment type="function">
    <text evidence="10">Catalyzes the reversible epimerization of D-ribulose 5-phosphate to D-xylulose 5-phosphate.</text>
</comment>
<comment type="cofactor">
    <cofactor evidence="3">
        <name>Co(2+)</name>
        <dbReference type="ChEBI" id="CHEBI:48828"/>
    </cofactor>
</comment>
<keyword evidence="10 11" id="KW-0119">Carbohydrate metabolism</keyword>
<dbReference type="AlphaFoldDB" id="A0A1G6T7A5"/>
<comment type="catalytic activity">
    <reaction evidence="1 10 11">
        <text>D-ribulose 5-phosphate = D-xylulose 5-phosphate</text>
        <dbReference type="Rhea" id="RHEA:13677"/>
        <dbReference type="ChEBI" id="CHEBI:57737"/>
        <dbReference type="ChEBI" id="CHEBI:58121"/>
        <dbReference type="EC" id="5.1.3.1"/>
    </reaction>
</comment>
<dbReference type="GO" id="GO:0005737">
    <property type="term" value="C:cytoplasm"/>
    <property type="evidence" value="ECO:0007669"/>
    <property type="project" value="UniProtKB-ARBA"/>
</dbReference>
<dbReference type="CDD" id="cd00429">
    <property type="entry name" value="RPE"/>
    <property type="match status" value="1"/>
</dbReference>
<evidence type="ECO:0000256" key="1">
    <source>
        <dbReference type="ARBA" id="ARBA00001782"/>
    </source>
</evidence>
<evidence type="ECO:0000256" key="4">
    <source>
        <dbReference type="ARBA" id="ARBA00001947"/>
    </source>
</evidence>
<evidence type="ECO:0000256" key="14">
    <source>
        <dbReference type="PIRSR" id="PIRSR001461-3"/>
    </source>
</evidence>
<feature type="binding site" evidence="10 13">
    <location>
        <position position="35"/>
    </location>
    <ligand>
        <name>a divalent metal cation</name>
        <dbReference type="ChEBI" id="CHEBI:60240"/>
    </ligand>
</feature>
<dbReference type="PROSITE" id="PS01086">
    <property type="entry name" value="RIBUL_P_3_EPIMER_2"/>
    <property type="match status" value="1"/>
</dbReference>
<feature type="binding site" evidence="10 14">
    <location>
        <begin position="199"/>
        <end position="200"/>
    </location>
    <ligand>
        <name>substrate</name>
    </ligand>
</feature>
<dbReference type="GO" id="GO:0006098">
    <property type="term" value="P:pentose-phosphate shunt"/>
    <property type="evidence" value="ECO:0007669"/>
    <property type="project" value="UniProtKB-UniRule"/>
</dbReference>
<comment type="cofactor">
    <cofactor evidence="5">
        <name>Fe(2+)</name>
        <dbReference type="ChEBI" id="CHEBI:29033"/>
    </cofactor>
</comment>
<evidence type="ECO:0000256" key="3">
    <source>
        <dbReference type="ARBA" id="ARBA00001941"/>
    </source>
</evidence>
<feature type="binding site" evidence="10">
    <location>
        <begin position="177"/>
        <end position="179"/>
    </location>
    <ligand>
        <name>substrate</name>
    </ligand>
</feature>
<comment type="cofactor">
    <cofactor evidence="2">
        <name>Mn(2+)</name>
        <dbReference type="ChEBI" id="CHEBI:29035"/>
    </cofactor>
</comment>
<keyword evidence="16" id="KW-1185">Reference proteome</keyword>
<dbReference type="NCBIfam" id="NF004076">
    <property type="entry name" value="PRK05581.1-4"/>
    <property type="match status" value="1"/>
</dbReference>
<dbReference type="EMBL" id="FNAK01000001">
    <property type="protein sequence ID" value="SDD24853.1"/>
    <property type="molecule type" value="Genomic_DNA"/>
</dbReference>
<name>A0A1G6T7A5_9PROT</name>
<keyword evidence="13" id="KW-0170">Cobalt</keyword>
<evidence type="ECO:0000256" key="7">
    <source>
        <dbReference type="ARBA" id="ARBA00013188"/>
    </source>
</evidence>
<gene>
    <name evidence="10" type="primary">rpe</name>
    <name evidence="15" type="ORF">SAMN04488071_0140</name>
</gene>
<reference evidence="15 16" key="1">
    <citation type="submission" date="2016-10" db="EMBL/GenBank/DDBJ databases">
        <authorList>
            <person name="de Groot N.N."/>
        </authorList>
    </citation>
    <scope>NUCLEOTIDE SEQUENCE [LARGE SCALE GENOMIC DNA]</scope>
    <source>
        <strain evidence="15 16">CGMCC 1.9109</strain>
    </source>
</reference>
<evidence type="ECO:0000256" key="10">
    <source>
        <dbReference type="HAMAP-Rule" id="MF_02227"/>
    </source>
</evidence>
<dbReference type="PROSITE" id="PS01085">
    <property type="entry name" value="RIBUL_P_3_EPIMER_1"/>
    <property type="match status" value="1"/>
</dbReference>
<dbReference type="InterPro" id="IPR011060">
    <property type="entry name" value="RibuloseP-bd_barrel"/>
</dbReference>
<feature type="binding site" evidence="10 13">
    <location>
        <position position="177"/>
    </location>
    <ligand>
        <name>a divalent metal cation</name>
        <dbReference type="ChEBI" id="CHEBI:60240"/>
    </ligand>
</feature>
<evidence type="ECO:0000256" key="13">
    <source>
        <dbReference type="PIRSR" id="PIRSR001461-2"/>
    </source>
</evidence>
<comment type="cofactor">
    <cofactor evidence="4">
        <name>Zn(2+)</name>
        <dbReference type="ChEBI" id="CHEBI:29105"/>
    </cofactor>
</comment>
<dbReference type="GO" id="GO:0004750">
    <property type="term" value="F:D-ribulose-phosphate 3-epimerase activity"/>
    <property type="evidence" value="ECO:0007669"/>
    <property type="project" value="UniProtKB-UniRule"/>
</dbReference>
<dbReference type="PIRSF" id="PIRSF001461">
    <property type="entry name" value="RPE"/>
    <property type="match status" value="1"/>
</dbReference>
<dbReference type="InterPro" id="IPR000056">
    <property type="entry name" value="Ribul_P_3_epim-like"/>
</dbReference>
<keyword evidence="13" id="KW-0464">Manganese</keyword>
<evidence type="ECO:0000313" key="16">
    <source>
        <dbReference type="Proteomes" id="UP000183685"/>
    </source>
</evidence>
<comment type="pathway">
    <text evidence="10">Carbohydrate degradation.</text>
</comment>
<keyword evidence="9 10" id="KW-0413">Isomerase</keyword>
<feature type="binding site" evidence="10 14">
    <location>
        <begin position="144"/>
        <end position="147"/>
    </location>
    <ligand>
        <name>substrate</name>
    </ligand>
</feature>
<evidence type="ECO:0000256" key="12">
    <source>
        <dbReference type="PIRSR" id="PIRSR001461-1"/>
    </source>
</evidence>
<accession>A0A1G6T7A5</accession>
<dbReference type="InterPro" id="IPR013785">
    <property type="entry name" value="Aldolase_TIM"/>
</dbReference>
<keyword evidence="13" id="KW-0862">Zinc</keyword>
<dbReference type="Pfam" id="PF00834">
    <property type="entry name" value="Ribul_P_3_epim"/>
    <property type="match status" value="1"/>
</dbReference>
<feature type="binding site" evidence="10 13">
    <location>
        <position position="68"/>
    </location>
    <ligand>
        <name>a divalent metal cation</name>
        <dbReference type="ChEBI" id="CHEBI:60240"/>
    </ligand>
</feature>
<dbReference type="HAMAP" id="MF_02227">
    <property type="entry name" value="RPE"/>
    <property type="match status" value="1"/>
</dbReference>
<proteinExistence type="inferred from homology"/>
<feature type="active site" description="Proton donor" evidence="10 12">
    <location>
        <position position="177"/>
    </location>
</feature>
<keyword evidence="8 10" id="KW-0479">Metal-binding</keyword>
<evidence type="ECO:0000256" key="5">
    <source>
        <dbReference type="ARBA" id="ARBA00001954"/>
    </source>
</evidence>
<feature type="binding site" evidence="10 13">
    <location>
        <position position="37"/>
    </location>
    <ligand>
        <name>a divalent metal cation</name>
        <dbReference type="ChEBI" id="CHEBI:60240"/>
    </ligand>
</feature>
<feature type="binding site" evidence="10 14">
    <location>
        <position position="10"/>
    </location>
    <ligand>
        <name>substrate</name>
    </ligand>
</feature>
<dbReference type="OrthoDB" id="1645589at2"/>
<comment type="cofactor">
    <cofactor evidence="10 13">
        <name>a divalent metal cation</name>
        <dbReference type="ChEBI" id="CHEBI:60240"/>
    </cofactor>
    <text evidence="10 13">Binds 1 divalent metal cation per subunit.</text>
</comment>
<protein>
    <recommendedName>
        <fullName evidence="7 10">Ribulose-phosphate 3-epimerase</fullName>
        <ecNumber evidence="7 10">5.1.3.1</ecNumber>
    </recommendedName>
</protein>
<evidence type="ECO:0000256" key="8">
    <source>
        <dbReference type="ARBA" id="ARBA00022723"/>
    </source>
</evidence>
<dbReference type="SUPFAM" id="SSF51366">
    <property type="entry name" value="Ribulose-phoshate binding barrel"/>
    <property type="match status" value="1"/>
</dbReference>
<dbReference type="RefSeq" id="WP_068308965.1">
    <property type="nucleotide sequence ID" value="NZ_FNAK01000001.1"/>
</dbReference>
<evidence type="ECO:0000256" key="6">
    <source>
        <dbReference type="ARBA" id="ARBA00009541"/>
    </source>
</evidence>
<dbReference type="NCBIfam" id="TIGR01163">
    <property type="entry name" value="rpe"/>
    <property type="match status" value="1"/>
</dbReference>
<comment type="similarity">
    <text evidence="6 10 11">Belongs to the ribulose-phosphate 3-epimerase family.</text>
</comment>
<dbReference type="PANTHER" id="PTHR11749">
    <property type="entry name" value="RIBULOSE-5-PHOSPHATE-3-EPIMERASE"/>
    <property type="match status" value="1"/>
</dbReference>
<feature type="binding site" evidence="10 14">
    <location>
        <position position="68"/>
    </location>
    <ligand>
        <name>substrate</name>
    </ligand>
</feature>
<feature type="binding site" evidence="14">
    <location>
        <position position="179"/>
    </location>
    <ligand>
        <name>substrate</name>
    </ligand>
</feature>
<organism evidence="15 16">
    <name type="scientific">Kordiimonas lacus</name>
    <dbReference type="NCBI Taxonomy" id="637679"/>
    <lineage>
        <taxon>Bacteria</taxon>
        <taxon>Pseudomonadati</taxon>
        <taxon>Pseudomonadota</taxon>
        <taxon>Alphaproteobacteria</taxon>
        <taxon>Kordiimonadales</taxon>
        <taxon>Kordiimonadaceae</taxon>
        <taxon>Kordiimonas</taxon>
    </lineage>
</organism>
<sequence>MQKPVRIAPSILSADFSKLGEEVRAVDAAGADMIHIDVMDGHFVPNITIGPDVVKALRPHTEKPFDVHLMIDPVDPYLEAFAAAGADIITAHAEAGKHIHRTLQAIRGLGVKAGISLNPATPETVIDYLYEDLDLILVMSVNPGFGGQSFIESQLKKIENIRKRIDALGLDIDLEVDGGVNTATVRRVVEAGADLLVAGSATFKGGPDMYAPNIAALKNL</sequence>
<dbReference type="InterPro" id="IPR026019">
    <property type="entry name" value="Ribul_P_3_epim"/>
</dbReference>
<evidence type="ECO:0000256" key="9">
    <source>
        <dbReference type="ARBA" id="ARBA00023235"/>
    </source>
</evidence>
<evidence type="ECO:0000256" key="2">
    <source>
        <dbReference type="ARBA" id="ARBA00001936"/>
    </source>
</evidence>
<dbReference type="Proteomes" id="UP000183685">
    <property type="component" value="Unassembled WGS sequence"/>
</dbReference>
<dbReference type="STRING" id="637679.GCA_001550055_00748"/>
<evidence type="ECO:0000313" key="15">
    <source>
        <dbReference type="EMBL" id="SDD24853.1"/>
    </source>
</evidence>
<dbReference type="FunFam" id="3.20.20.70:FF:000004">
    <property type="entry name" value="Ribulose-phosphate 3-epimerase"/>
    <property type="match status" value="1"/>
</dbReference>
<dbReference type="GO" id="GO:0019323">
    <property type="term" value="P:pentose catabolic process"/>
    <property type="evidence" value="ECO:0007669"/>
    <property type="project" value="UniProtKB-UniRule"/>
</dbReference>
<dbReference type="Gene3D" id="3.20.20.70">
    <property type="entry name" value="Aldolase class I"/>
    <property type="match status" value="1"/>
</dbReference>